<keyword evidence="1" id="KW-0472">Membrane</keyword>
<dbReference type="Proteomes" id="UP000886595">
    <property type="component" value="Unassembled WGS sequence"/>
</dbReference>
<name>A0A8X7RDS1_BRACI</name>
<evidence type="ECO:0000313" key="3">
    <source>
        <dbReference type="Proteomes" id="UP000886595"/>
    </source>
</evidence>
<keyword evidence="1" id="KW-0812">Transmembrane</keyword>
<proteinExistence type="predicted"/>
<evidence type="ECO:0000256" key="1">
    <source>
        <dbReference type="SAM" id="Phobius"/>
    </source>
</evidence>
<keyword evidence="1" id="KW-1133">Transmembrane helix</keyword>
<feature type="transmembrane region" description="Helical" evidence="1">
    <location>
        <begin position="6"/>
        <end position="25"/>
    </location>
</feature>
<evidence type="ECO:0000313" key="2">
    <source>
        <dbReference type="EMBL" id="KAG2286526.1"/>
    </source>
</evidence>
<protein>
    <submittedName>
        <fullName evidence="2">Uncharacterized protein</fullName>
    </submittedName>
</protein>
<dbReference type="EMBL" id="JAAMPC010000010">
    <property type="protein sequence ID" value="KAG2286526.1"/>
    <property type="molecule type" value="Genomic_DNA"/>
</dbReference>
<organism evidence="2 3">
    <name type="scientific">Brassica carinata</name>
    <name type="common">Ethiopian mustard</name>
    <name type="synonym">Abyssinian cabbage</name>
    <dbReference type="NCBI Taxonomy" id="52824"/>
    <lineage>
        <taxon>Eukaryota</taxon>
        <taxon>Viridiplantae</taxon>
        <taxon>Streptophyta</taxon>
        <taxon>Embryophyta</taxon>
        <taxon>Tracheophyta</taxon>
        <taxon>Spermatophyta</taxon>
        <taxon>Magnoliopsida</taxon>
        <taxon>eudicotyledons</taxon>
        <taxon>Gunneridae</taxon>
        <taxon>Pentapetalae</taxon>
        <taxon>rosids</taxon>
        <taxon>malvids</taxon>
        <taxon>Brassicales</taxon>
        <taxon>Brassicaceae</taxon>
        <taxon>Brassiceae</taxon>
        <taxon>Brassica</taxon>
    </lineage>
</organism>
<reference evidence="2 3" key="1">
    <citation type="submission" date="2020-02" db="EMBL/GenBank/DDBJ databases">
        <authorList>
            <person name="Ma Q."/>
            <person name="Huang Y."/>
            <person name="Song X."/>
            <person name="Pei D."/>
        </authorList>
    </citation>
    <scope>NUCLEOTIDE SEQUENCE [LARGE SCALE GENOMIC DNA]</scope>
    <source>
        <strain evidence="2">Sxm20200214</strain>
        <tissue evidence="2">Leaf</tissue>
    </source>
</reference>
<accession>A0A8X7RDS1</accession>
<keyword evidence="3" id="KW-1185">Reference proteome</keyword>
<comment type="caution">
    <text evidence="2">The sequence shown here is derived from an EMBL/GenBank/DDBJ whole genome shotgun (WGS) entry which is preliminary data.</text>
</comment>
<dbReference type="AlphaFoldDB" id="A0A8X7RDS1"/>
<gene>
    <name evidence="2" type="ORF">Bca52824_046130</name>
</gene>
<sequence length="61" mass="6110">MASSGAPAPVLTVSLVYSAFLFSLGSSPCLHLLFVDMLAVVGSSLASLPGVVSTGAMARRV</sequence>